<reference evidence="3 4" key="1">
    <citation type="journal article" date="2017" name="Environ. Microbiol.">
        <title>Genomic and physiological analyses of 'Reinekea forsetii' reveal a versatile opportunistic lifestyle during spring algae blooms.</title>
        <authorList>
            <person name="Avci B."/>
            <person name="Hahnke R.L."/>
            <person name="Chafee M."/>
            <person name="Fischer T."/>
            <person name="Gruber-Vodicka H."/>
            <person name="Tegetmeyer H.E."/>
            <person name="Harder J."/>
            <person name="Fuchs B.M."/>
            <person name="Amann R.I."/>
            <person name="Teeling H."/>
        </authorList>
    </citation>
    <scope>NUCLEOTIDE SEQUENCE [LARGE SCALE GENOMIC DNA]</scope>
    <source>
        <strain evidence="3 4">Hel1_31_D35</strain>
    </source>
</reference>
<keyword evidence="4" id="KW-1185">Reference proteome</keyword>
<evidence type="ECO:0000256" key="1">
    <source>
        <dbReference type="ARBA" id="ARBA00022801"/>
    </source>
</evidence>
<dbReference type="InterPro" id="IPR050072">
    <property type="entry name" value="Peptidase_M20A"/>
</dbReference>
<keyword evidence="2" id="KW-0170">Cobalt</keyword>
<organism evidence="3 4">
    <name type="scientific">Reinekea forsetii</name>
    <dbReference type="NCBI Taxonomy" id="1336806"/>
    <lineage>
        <taxon>Bacteria</taxon>
        <taxon>Pseudomonadati</taxon>
        <taxon>Pseudomonadota</taxon>
        <taxon>Gammaproteobacteria</taxon>
        <taxon>Oceanospirillales</taxon>
        <taxon>Saccharospirillaceae</taxon>
        <taxon>Reinekea</taxon>
    </lineage>
</organism>
<dbReference type="GO" id="GO:0016787">
    <property type="term" value="F:hydrolase activity"/>
    <property type="evidence" value="ECO:0007669"/>
    <property type="project" value="InterPro"/>
</dbReference>
<dbReference type="Gene3D" id="3.40.630.10">
    <property type="entry name" value="Zn peptidases"/>
    <property type="match status" value="2"/>
</dbReference>
<dbReference type="AlphaFoldDB" id="A0A2K8KUR3"/>
<evidence type="ECO:0000313" key="3">
    <source>
        <dbReference type="EMBL" id="ATX77054.1"/>
    </source>
</evidence>
<dbReference type="PANTHER" id="PTHR43808">
    <property type="entry name" value="ACETYLORNITHINE DEACETYLASE"/>
    <property type="match status" value="1"/>
</dbReference>
<name>A0A2K8KUR3_9GAMM</name>
<dbReference type="SUPFAM" id="SSF53187">
    <property type="entry name" value="Zn-dependent exopeptidases"/>
    <property type="match status" value="1"/>
</dbReference>
<dbReference type="OrthoDB" id="7055905at2"/>
<dbReference type="InterPro" id="IPR002933">
    <property type="entry name" value="Peptidase_M20"/>
</dbReference>
<dbReference type="EMBL" id="CP011797">
    <property type="protein sequence ID" value="ATX77054.1"/>
    <property type="molecule type" value="Genomic_DNA"/>
</dbReference>
<dbReference type="RefSeq" id="WP_100257337.1">
    <property type="nucleotide sequence ID" value="NZ_CP011797.1"/>
</dbReference>
<dbReference type="Proteomes" id="UP000229757">
    <property type="component" value="Chromosome"/>
</dbReference>
<proteinExistence type="predicted"/>
<dbReference type="KEGG" id="rfo:REIFOR_01917"/>
<evidence type="ECO:0000256" key="2">
    <source>
        <dbReference type="ARBA" id="ARBA00023285"/>
    </source>
</evidence>
<sequence length="436" mass="48196">MKMAHSVLTPSYQELLLRLLEIDTVSPMETGTLSDLSKANMEFTQAAVALGFEVVTEVIGQDSNKLPASVRRKVQEVGAPFFPNQPSMVLGLGDWRNRERTIMFNFHMDTVGPVLPVKQTTDRIEGRGVVDNKGPGVAVLAAIDRWLAKNDKPQRIGILIQVVGGEEGGAMGTYGTRMLFDQSYYGALNVFVIPSEGQYFDSSTSSMTVEINVDGNSATDDSPSAAVNATLLLSAMATSISKTLAPELEKHQVKMTVAGLHTGSMHNRVYGQGKLLMNFSYRLQKDGQLTEQAFGSAYDQAVTKFVSDFSGIPLFKRTIDQLSTSLTYRWLKKGLPVLDNRDHRLESLLNRAGINRHKHNERTFTCDAMWGQQHDAYSIMYGPGSLEENGAHTADEFISIHELESFSQSIVQLLAQFNHEFTLPERTRVQAKIPTA</sequence>
<evidence type="ECO:0000313" key="4">
    <source>
        <dbReference type="Proteomes" id="UP000229757"/>
    </source>
</evidence>
<protein>
    <submittedName>
        <fullName evidence="3">Peptidase, M20 family</fullName>
    </submittedName>
</protein>
<gene>
    <name evidence="3" type="ORF">REIFOR_01917</name>
</gene>
<dbReference type="Pfam" id="PF01546">
    <property type="entry name" value="Peptidase_M20"/>
    <property type="match status" value="1"/>
</dbReference>
<accession>A0A2K8KUR3</accession>
<keyword evidence="1" id="KW-0378">Hydrolase</keyword>